<comment type="subcellular location">
    <subcellularLocation>
        <location evidence="1">Cell membrane</location>
        <topology evidence="1">Multi-pass membrane protein</topology>
    </subcellularLocation>
</comment>
<dbReference type="GO" id="GO:0044341">
    <property type="term" value="P:sodium-dependent phosphate transport"/>
    <property type="evidence" value="ECO:0007669"/>
    <property type="project" value="InterPro"/>
</dbReference>
<dbReference type="PANTHER" id="PTHR10010">
    <property type="entry name" value="SOLUTE CARRIER FAMILY 34 SODIUM PHOSPHATE , MEMBER 2-RELATED"/>
    <property type="match status" value="1"/>
</dbReference>
<dbReference type="RefSeq" id="WP_076959740.1">
    <property type="nucleotide sequence ID" value="NZ_MLCO01000279.1"/>
</dbReference>
<dbReference type="InterPro" id="IPR003841">
    <property type="entry name" value="Na/Pi_transpt"/>
</dbReference>
<evidence type="ECO:0000256" key="2">
    <source>
        <dbReference type="ARBA" id="ARBA00022475"/>
    </source>
</evidence>
<dbReference type="OrthoDB" id="5786928at2"/>
<feature type="transmembrane region" description="Helical" evidence="6">
    <location>
        <begin position="135"/>
        <end position="156"/>
    </location>
</feature>
<keyword evidence="2" id="KW-1003">Cell membrane</keyword>
<dbReference type="AlphaFoldDB" id="A0A1V2GWU4"/>
<evidence type="ECO:0000256" key="6">
    <source>
        <dbReference type="SAM" id="Phobius"/>
    </source>
</evidence>
<evidence type="ECO:0000313" key="7">
    <source>
        <dbReference type="EMBL" id="ONG47410.1"/>
    </source>
</evidence>
<evidence type="ECO:0000256" key="4">
    <source>
        <dbReference type="ARBA" id="ARBA00022989"/>
    </source>
</evidence>
<dbReference type="PANTHER" id="PTHR10010:SF46">
    <property type="entry name" value="SODIUM-DEPENDENT PHOSPHATE TRANSPORT PROTEIN 2B"/>
    <property type="match status" value="1"/>
</dbReference>
<dbReference type="NCBIfam" id="NF037997">
    <property type="entry name" value="Na_Pi_symport"/>
    <property type="match status" value="1"/>
</dbReference>
<accession>A0A1V2GWU4</accession>
<keyword evidence="4 6" id="KW-1133">Transmembrane helix</keyword>
<feature type="transmembrane region" description="Helical" evidence="6">
    <location>
        <begin position="284"/>
        <end position="302"/>
    </location>
</feature>
<organism evidence="7 8">
    <name type="scientific">Teichococcus deserti</name>
    <dbReference type="NCBI Taxonomy" id="1817963"/>
    <lineage>
        <taxon>Bacteria</taxon>
        <taxon>Pseudomonadati</taxon>
        <taxon>Pseudomonadota</taxon>
        <taxon>Alphaproteobacteria</taxon>
        <taxon>Acetobacterales</taxon>
        <taxon>Roseomonadaceae</taxon>
        <taxon>Roseomonas</taxon>
    </lineage>
</organism>
<evidence type="ECO:0000256" key="1">
    <source>
        <dbReference type="ARBA" id="ARBA00004651"/>
    </source>
</evidence>
<evidence type="ECO:0000256" key="3">
    <source>
        <dbReference type="ARBA" id="ARBA00022692"/>
    </source>
</evidence>
<evidence type="ECO:0008006" key="9">
    <source>
        <dbReference type="Google" id="ProtNLM"/>
    </source>
</evidence>
<sequence length="528" mass="55915">MELFASLFGGLGLFFLGIKAVGSGLQAMAGPRLRGAMRLATRGPVSAAGTGLLLGALTQSSNAVTFIATSLYTAGLLPLARALPALAWANAGTAGLVLLATIDLRLAVLWLFGLVGFASYFGIDHGGRLRPLLGALAGLGLLFLGLATIKAGAAPLRDLPMVRELLAFSGQALTPPFLVGVVVTIVAQSSSTVSILAITLASLGLLGFEQTVMVVYGASLGSGLSVLLLSGNLSGSARQLAWFQTLFKVIGTVLFLGLFVLEQRGIPLVLWLTEHLAERLPERIGWLFLIFQVVTALFLAPLGRPMRALLERLSPATPAEALGRPRFLYDQALDHPPSALDLVEREQAGLAARLPGLLAPVLDGTPATPPVATQLAAAASVEQATKTFLAELLARDPDRGTLDRAVLLENRNELLAALRETIGDFAIAAAGPSQAPVATRVLQLSEALHLLLLQLEDVGSRGDSEDLAMLRELSADRSEMMDQLRRRVSTTEALTPEDQSLLFRVTTLFERAVWLIRRQTLLLGEATV</sequence>
<reference evidence="7 8" key="1">
    <citation type="submission" date="2016-10" db="EMBL/GenBank/DDBJ databases">
        <title>Draft Genome sequence of Roseomonas sp. strain M3.</title>
        <authorList>
            <person name="Subhash Y."/>
            <person name="Lee S."/>
        </authorList>
    </citation>
    <scope>NUCLEOTIDE SEQUENCE [LARGE SCALE GENOMIC DNA]</scope>
    <source>
        <strain evidence="7 8">M3</strain>
    </source>
</reference>
<dbReference type="EMBL" id="MLCO01000279">
    <property type="protein sequence ID" value="ONG47410.1"/>
    <property type="molecule type" value="Genomic_DNA"/>
</dbReference>
<name>A0A1V2GWU4_9PROT</name>
<keyword evidence="8" id="KW-1185">Reference proteome</keyword>
<dbReference type="Proteomes" id="UP000188879">
    <property type="component" value="Unassembled WGS sequence"/>
</dbReference>
<dbReference type="GO" id="GO:0005436">
    <property type="term" value="F:sodium:phosphate symporter activity"/>
    <property type="evidence" value="ECO:0007669"/>
    <property type="project" value="InterPro"/>
</dbReference>
<feature type="transmembrane region" description="Helical" evidence="6">
    <location>
        <begin position="213"/>
        <end position="233"/>
    </location>
</feature>
<proteinExistence type="predicted"/>
<dbReference type="GO" id="GO:0005886">
    <property type="term" value="C:plasma membrane"/>
    <property type="evidence" value="ECO:0007669"/>
    <property type="project" value="UniProtKB-SubCell"/>
</dbReference>
<feature type="transmembrane region" description="Helical" evidence="6">
    <location>
        <begin position="79"/>
        <end position="99"/>
    </location>
</feature>
<gene>
    <name evidence="7" type="ORF">BKE38_23635</name>
</gene>
<keyword evidence="5 6" id="KW-0472">Membrane</keyword>
<evidence type="ECO:0000256" key="5">
    <source>
        <dbReference type="ARBA" id="ARBA00023136"/>
    </source>
</evidence>
<keyword evidence="3 6" id="KW-0812">Transmembrane</keyword>
<evidence type="ECO:0000313" key="8">
    <source>
        <dbReference type="Proteomes" id="UP000188879"/>
    </source>
</evidence>
<dbReference type="Pfam" id="PF02690">
    <property type="entry name" value="Na_Pi_cotrans"/>
    <property type="match status" value="2"/>
</dbReference>
<comment type="caution">
    <text evidence="7">The sequence shown here is derived from an EMBL/GenBank/DDBJ whole genome shotgun (WGS) entry which is preliminary data.</text>
</comment>
<protein>
    <recommendedName>
        <fullName evidence="9">Na/Pi cotransporter family protein</fullName>
    </recommendedName>
</protein>
<feature type="transmembrane region" description="Helical" evidence="6">
    <location>
        <begin position="240"/>
        <end position="261"/>
    </location>
</feature>
<feature type="transmembrane region" description="Helical" evidence="6">
    <location>
        <begin position="106"/>
        <end position="123"/>
    </location>
</feature>